<feature type="signal peptide" evidence="2">
    <location>
        <begin position="1"/>
        <end position="19"/>
    </location>
</feature>
<sequence length="542" mass="55330">MKNLSLLGSVLAAVSAANAYFLIGHTNVLVTERLDPIMDPGAVSAHVHTIQGGSNFGPTTTTAQLRQSTCSTVPIKEDHSNYWIPQLYFQWNNGSVSSLTGGMVTYYLFSDTPGTTTAFPDDFRMISGTTTLRTYDPTSFAQQAVTFLCLDFSGTSTRYNQLPVGISCPSGIRSQINFQSCWDGKNVDSPDHKSHVAFPSGGPDSGTCDDPNFPVTLPRVFLEYYWAAQDFEQFRSQALDPKQPFVFANGDATGYGYHADFFNGWDEGVLQRVVDGCHCNPSGDPTCCSQAGLFTFESAPGQCSIDPVVEETVQGMLPRLPGNNPITGGNVTQPASAAPVNGGTPVIKGGAPAVSDVPASSFVSAIPTAAAAESASLKTVITSAVVLPTGVASSAVSSVAAASSAAATSVAVASGAAMSAGAAASSGDAASSAAASTADASAASATPASGSDAAASSAAASAADASAASATPASGSTPASSGSSISSNSGSNTTSTSSGSSKQCKRSSSKRRSTRRNVDKKRFNAHKMSIEKRGRVGLAHVH</sequence>
<feature type="region of interest" description="Disordered" evidence="1">
    <location>
        <begin position="469"/>
        <end position="542"/>
    </location>
</feature>
<gene>
    <name evidence="4" type="ORF">M422DRAFT_777984</name>
</gene>
<reference evidence="4 5" key="1">
    <citation type="submission" date="2014-06" db="EMBL/GenBank/DDBJ databases">
        <title>Evolutionary Origins and Diversification of the Mycorrhizal Mutualists.</title>
        <authorList>
            <consortium name="DOE Joint Genome Institute"/>
            <consortium name="Mycorrhizal Genomics Consortium"/>
            <person name="Kohler A."/>
            <person name="Kuo A."/>
            <person name="Nagy L.G."/>
            <person name="Floudas D."/>
            <person name="Copeland A."/>
            <person name="Barry K.W."/>
            <person name="Cichocki N."/>
            <person name="Veneault-Fourrey C."/>
            <person name="LaButti K."/>
            <person name="Lindquist E.A."/>
            <person name="Lipzen A."/>
            <person name="Lundell T."/>
            <person name="Morin E."/>
            <person name="Murat C."/>
            <person name="Riley R."/>
            <person name="Ohm R."/>
            <person name="Sun H."/>
            <person name="Tunlid A."/>
            <person name="Henrissat B."/>
            <person name="Grigoriev I.V."/>
            <person name="Hibbett D.S."/>
            <person name="Martin F."/>
        </authorList>
    </citation>
    <scope>NUCLEOTIDE SEQUENCE [LARGE SCALE GENOMIC DNA]</scope>
    <source>
        <strain evidence="4 5">SS14</strain>
    </source>
</reference>
<dbReference type="Proteomes" id="UP000054279">
    <property type="component" value="Unassembled WGS sequence"/>
</dbReference>
<evidence type="ECO:0000313" key="5">
    <source>
        <dbReference type="Proteomes" id="UP000054279"/>
    </source>
</evidence>
<evidence type="ECO:0000259" key="3">
    <source>
        <dbReference type="Pfam" id="PF09362"/>
    </source>
</evidence>
<evidence type="ECO:0000256" key="1">
    <source>
        <dbReference type="SAM" id="MobiDB-lite"/>
    </source>
</evidence>
<proteinExistence type="predicted"/>
<evidence type="ECO:0000256" key="2">
    <source>
        <dbReference type="SAM" id="SignalP"/>
    </source>
</evidence>
<accession>A0A0C9VIP4</accession>
<dbReference type="AlphaFoldDB" id="A0A0C9VIP4"/>
<feature type="compositionally biased region" description="Basic residues" evidence="1">
    <location>
        <begin position="503"/>
        <end position="515"/>
    </location>
</feature>
<feature type="compositionally biased region" description="Basic and acidic residues" evidence="1">
    <location>
        <begin position="516"/>
        <end position="534"/>
    </location>
</feature>
<dbReference type="EMBL" id="KN837100">
    <property type="protein sequence ID" value="KIJ47814.1"/>
    <property type="molecule type" value="Genomic_DNA"/>
</dbReference>
<name>A0A0C9VIP4_SPHS4</name>
<feature type="chain" id="PRO_5002215121" description="DUF1996 domain-containing protein" evidence="2">
    <location>
        <begin position="20"/>
        <end position="542"/>
    </location>
</feature>
<feature type="domain" description="DUF1996" evidence="3">
    <location>
        <begin position="35"/>
        <end position="265"/>
    </location>
</feature>
<organism evidence="4 5">
    <name type="scientific">Sphaerobolus stellatus (strain SS14)</name>
    <dbReference type="NCBI Taxonomy" id="990650"/>
    <lineage>
        <taxon>Eukaryota</taxon>
        <taxon>Fungi</taxon>
        <taxon>Dikarya</taxon>
        <taxon>Basidiomycota</taxon>
        <taxon>Agaricomycotina</taxon>
        <taxon>Agaricomycetes</taxon>
        <taxon>Phallomycetidae</taxon>
        <taxon>Geastrales</taxon>
        <taxon>Sphaerobolaceae</taxon>
        <taxon>Sphaerobolus</taxon>
    </lineage>
</organism>
<dbReference type="PANTHER" id="PTHR43662">
    <property type="match status" value="1"/>
</dbReference>
<dbReference type="PANTHER" id="PTHR43662:SF3">
    <property type="entry name" value="DOMAIN PROTEIN, PUTATIVE (AFU_ORTHOLOGUE AFUA_6G11970)-RELATED"/>
    <property type="match status" value="1"/>
</dbReference>
<keyword evidence="5" id="KW-1185">Reference proteome</keyword>
<dbReference type="Pfam" id="PF09362">
    <property type="entry name" value="DUF1996"/>
    <property type="match status" value="1"/>
</dbReference>
<dbReference type="HOGENOM" id="CLU_014722_3_2_1"/>
<keyword evidence="2" id="KW-0732">Signal</keyword>
<feature type="compositionally biased region" description="Low complexity" evidence="1">
    <location>
        <begin position="469"/>
        <end position="501"/>
    </location>
</feature>
<evidence type="ECO:0000313" key="4">
    <source>
        <dbReference type="EMBL" id="KIJ47814.1"/>
    </source>
</evidence>
<protein>
    <recommendedName>
        <fullName evidence="3">DUF1996 domain-containing protein</fullName>
    </recommendedName>
</protein>
<dbReference type="InterPro" id="IPR018535">
    <property type="entry name" value="DUF1996"/>
</dbReference>
<dbReference type="OrthoDB" id="74764at2759"/>